<evidence type="ECO:0000313" key="1">
    <source>
        <dbReference type="EMBL" id="TFK70934.1"/>
    </source>
</evidence>
<name>A0ACD3B016_9AGAR</name>
<dbReference type="EMBL" id="ML208305">
    <property type="protein sequence ID" value="TFK70934.1"/>
    <property type="molecule type" value="Genomic_DNA"/>
</dbReference>
<accession>A0ACD3B016</accession>
<sequence>MPKKRWYHYLPLCGTVLLMLAPHPSLLYVLVDFHLQTLHQPILFGIHLTITYTLTFLAFSSLIVCVARDPGPVTDSGKQRSDRAHDDGDELELTEALMPDIDFSEPGKWCRKCWMPKPERAHHCSVCGRCVLKMDHHCPWLGSNCIGHRTYPAFVHFLACITLLAIYIAVISINGLLYAFSNPYTINEVTPVHEIFLAFTGILFTLVIGSFLGYHIYLSLTNQTTLENISPFMLLKHLPVLPSSGHSLSDPPLEPELSYTQRSLVKDAHGYVQMYNLGWRKNLTQAFGVRRRSGWIYRLWCGGASPGDGMTFPRNPKSDGVLARLADELVKADKNR</sequence>
<evidence type="ECO:0000313" key="2">
    <source>
        <dbReference type="Proteomes" id="UP000308600"/>
    </source>
</evidence>
<organism evidence="1 2">
    <name type="scientific">Pluteus cervinus</name>
    <dbReference type="NCBI Taxonomy" id="181527"/>
    <lineage>
        <taxon>Eukaryota</taxon>
        <taxon>Fungi</taxon>
        <taxon>Dikarya</taxon>
        <taxon>Basidiomycota</taxon>
        <taxon>Agaricomycotina</taxon>
        <taxon>Agaricomycetes</taxon>
        <taxon>Agaricomycetidae</taxon>
        <taxon>Agaricales</taxon>
        <taxon>Pluteineae</taxon>
        <taxon>Pluteaceae</taxon>
        <taxon>Pluteus</taxon>
    </lineage>
</organism>
<protein>
    <submittedName>
        <fullName evidence="1">Zf-DHHC-domain-containing protein</fullName>
    </submittedName>
</protein>
<dbReference type="Proteomes" id="UP000308600">
    <property type="component" value="Unassembled WGS sequence"/>
</dbReference>
<proteinExistence type="predicted"/>
<gene>
    <name evidence="1" type="ORF">BDN72DRAFT_765810</name>
</gene>
<keyword evidence="2" id="KW-1185">Reference proteome</keyword>
<reference evidence="1 2" key="1">
    <citation type="journal article" date="2019" name="Nat. Ecol. Evol.">
        <title>Megaphylogeny resolves global patterns of mushroom evolution.</title>
        <authorList>
            <person name="Varga T."/>
            <person name="Krizsan K."/>
            <person name="Foldi C."/>
            <person name="Dima B."/>
            <person name="Sanchez-Garcia M."/>
            <person name="Sanchez-Ramirez S."/>
            <person name="Szollosi G.J."/>
            <person name="Szarkandi J.G."/>
            <person name="Papp V."/>
            <person name="Albert L."/>
            <person name="Andreopoulos W."/>
            <person name="Angelini C."/>
            <person name="Antonin V."/>
            <person name="Barry K.W."/>
            <person name="Bougher N.L."/>
            <person name="Buchanan P."/>
            <person name="Buyck B."/>
            <person name="Bense V."/>
            <person name="Catcheside P."/>
            <person name="Chovatia M."/>
            <person name="Cooper J."/>
            <person name="Damon W."/>
            <person name="Desjardin D."/>
            <person name="Finy P."/>
            <person name="Geml J."/>
            <person name="Haridas S."/>
            <person name="Hughes K."/>
            <person name="Justo A."/>
            <person name="Karasinski D."/>
            <person name="Kautmanova I."/>
            <person name="Kiss B."/>
            <person name="Kocsube S."/>
            <person name="Kotiranta H."/>
            <person name="LaButti K.M."/>
            <person name="Lechner B.E."/>
            <person name="Liimatainen K."/>
            <person name="Lipzen A."/>
            <person name="Lukacs Z."/>
            <person name="Mihaltcheva S."/>
            <person name="Morgado L.N."/>
            <person name="Niskanen T."/>
            <person name="Noordeloos M.E."/>
            <person name="Ohm R.A."/>
            <person name="Ortiz-Santana B."/>
            <person name="Ovrebo C."/>
            <person name="Racz N."/>
            <person name="Riley R."/>
            <person name="Savchenko A."/>
            <person name="Shiryaev A."/>
            <person name="Soop K."/>
            <person name="Spirin V."/>
            <person name="Szebenyi C."/>
            <person name="Tomsovsky M."/>
            <person name="Tulloss R.E."/>
            <person name="Uehling J."/>
            <person name="Grigoriev I.V."/>
            <person name="Vagvolgyi C."/>
            <person name="Papp T."/>
            <person name="Martin F.M."/>
            <person name="Miettinen O."/>
            <person name="Hibbett D.S."/>
            <person name="Nagy L.G."/>
        </authorList>
    </citation>
    <scope>NUCLEOTIDE SEQUENCE [LARGE SCALE GENOMIC DNA]</scope>
    <source>
        <strain evidence="1 2">NL-1719</strain>
    </source>
</reference>